<dbReference type="InterPro" id="IPR000210">
    <property type="entry name" value="BTB/POZ_dom"/>
</dbReference>
<keyword evidence="1" id="KW-0812">Transmembrane</keyword>
<evidence type="ECO:0000313" key="5">
    <source>
        <dbReference type="WBParaSite" id="TCONS_00010283.p1"/>
    </source>
</evidence>
<dbReference type="Gene3D" id="3.30.710.10">
    <property type="entry name" value="Potassium Channel Kv1.1, Chain A"/>
    <property type="match status" value="1"/>
</dbReference>
<dbReference type="WBParaSite" id="SSTP_0000826800.1">
    <property type="protein sequence ID" value="SSTP_0000826800.1"/>
    <property type="gene ID" value="SSTP_0000826800"/>
</dbReference>
<dbReference type="SUPFAM" id="SSF54695">
    <property type="entry name" value="POZ domain"/>
    <property type="match status" value="1"/>
</dbReference>
<feature type="domain" description="BTB" evidence="2">
    <location>
        <begin position="20"/>
        <end position="79"/>
    </location>
</feature>
<evidence type="ECO:0000313" key="3">
    <source>
        <dbReference type="Proteomes" id="UP000035681"/>
    </source>
</evidence>
<feature type="transmembrane region" description="Helical" evidence="1">
    <location>
        <begin position="223"/>
        <end position="240"/>
    </location>
</feature>
<keyword evidence="3" id="KW-1185">Reference proteome</keyword>
<dbReference type="WBParaSite" id="TCONS_00010283.p1">
    <property type="protein sequence ID" value="TCONS_00010283.p1"/>
    <property type="gene ID" value="XLOC_007978"/>
</dbReference>
<dbReference type="PROSITE" id="PS50097">
    <property type="entry name" value="BTB"/>
    <property type="match status" value="1"/>
</dbReference>
<accession>A0A0K0EFK5</accession>
<dbReference type="Proteomes" id="UP000035681">
    <property type="component" value="Unplaced"/>
</dbReference>
<evidence type="ECO:0000256" key="1">
    <source>
        <dbReference type="SAM" id="Phobius"/>
    </source>
</evidence>
<keyword evidence="1" id="KW-0472">Membrane</keyword>
<keyword evidence="1" id="KW-1133">Transmembrane helix</keyword>
<organism evidence="4">
    <name type="scientific">Strongyloides stercoralis</name>
    <name type="common">Threadworm</name>
    <dbReference type="NCBI Taxonomy" id="6248"/>
    <lineage>
        <taxon>Eukaryota</taxon>
        <taxon>Metazoa</taxon>
        <taxon>Ecdysozoa</taxon>
        <taxon>Nematoda</taxon>
        <taxon>Chromadorea</taxon>
        <taxon>Rhabditida</taxon>
        <taxon>Tylenchina</taxon>
        <taxon>Panagrolaimomorpha</taxon>
        <taxon>Strongyloidoidea</taxon>
        <taxon>Strongyloididae</taxon>
        <taxon>Strongyloides</taxon>
    </lineage>
</organism>
<evidence type="ECO:0000259" key="2">
    <source>
        <dbReference type="PROSITE" id="PS50097"/>
    </source>
</evidence>
<sequence length="241" mass="29033">MAYFKKEPFVNNFSEPSVRRQFRLYADGEIFYVNGYYLAELSPFFETLFFNEFFIEARTKTAFFSSIDRRELHIFLDYICPIDHRNRKKKVTVDNFHILIYFSNLFLIKEMRNPLIEFIKNNFDACRKKFSCSNLLFLSSFLKNSNSSKEFLQFCYNSIALYPEKDVIESLNVVTECNREFILEECNKVRVKMMEQQLDKTQDDYDIRDEHLRDIINLTDDTTNYFLGAFIIIIIYLIWLM</sequence>
<name>A0A0K0EFK5_STRER</name>
<dbReference type="STRING" id="6248.A0A0K0EFK5"/>
<dbReference type="AlphaFoldDB" id="A0A0K0EFK5"/>
<proteinExistence type="predicted"/>
<reference evidence="4" key="1">
    <citation type="submission" date="2015-08" db="UniProtKB">
        <authorList>
            <consortium name="WormBaseParasite"/>
        </authorList>
    </citation>
    <scope>IDENTIFICATION</scope>
</reference>
<protein>
    <submittedName>
        <fullName evidence="4 5">BTB domain-containing protein</fullName>
    </submittedName>
</protein>
<dbReference type="InterPro" id="IPR011333">
    <property type="entry name" value="SKP1/BTB/POZ_sf"/>
</dbReference>
<evidence type="ECO:0000313" key="4">
    <source>
        <dbReference type="WBParaSite" id="SSTP_0000826800.1"/>
    </source>
</evidence>